<dbReference type="EMBL" id="JACIDX010000002">
    <property type="protein sequence ID" value="MBB3953783.1"/>
    <property type="molecule type" value="Genomic_DNA"/>
</dbReference>
<sequence>MTHPHPHPPPLTPDAAYWAARMDSGEWSAQDEAALRQWLGDDKARHAELLETQACWMMLDQAEPVAETLPSPLWRRRRFLAAAAAGVAAMVGAARFWPRGQSFATRTGEIRRVPLNDGSVMMINSGSELAVEMSAHARNIELARGEAWFQVAKDATRPFVVAAGDVRAKAVGTAFAVRLREGGVEVNVTEGVVQTWGMGHDSAPTRLTAGERVLVTQNAVVFLDRGGDGSTEQALAWRNGMIDLSGHTLAEAAAEFNRYNTLQIVVNDPRVAGERMAGIFRIDDPRGFIAALRDGFALQVDNSQPGEVRITAKENGRS</sequence>
<keyword evidence="3" id="KW-1185">Reference proteome</keyword>
<dbReference type="Gene3D" id="2.60.120.1440">
    <property type="match status" value="1"/>
</dbReference>
<dbReference type="Proteomes" id="UP000548867">
    <property type="component" value="Unassembled WGS sequence"/>
</dbReference>
<dbReference type="PIRSF" id="PIRSF018266">
    <property type="entry name" value="FecR"/>
    <property type="match status" value="1"/>
</dbReference>
<dbReference type="PROSITE" id="PS51318">
    <property type="entry name" value="TAT"/>
    <property type="match status" value="1"/>
</dbReference>
<dbReference type="AlphaFoldDB" id="A0A7W6CGA0"/>
<feature type="domain" description="FecR protein" evidence="1">
    <location>
        <begin position="104"/>
        <end position="194"/>
    </location>
</feature>
<dbReference type="GO" id="GO:0016989">
    <property type="term" value="F:sigma factor antagonist activity"/>
    <property type="evidence" value="ECO:0007669"/>
    <property type="project" value="TreeGrafter"/>
</dbReference>
<reference evidence="2 3" key="1">
    <citation type="submission" date="2020-08" db="EMBL/GenBank/DDBJ databases">
        <title>Genomic Encyclopedia of Type Strains, Phase IV (KMG-IV): sequencing the most valuable type-strain genomes for metagenomic binning, comparative biology and taxonomic classification.</title>
        <authorList>
            <person name="Goeker M."/>
        </authorList>
    </citation>
    <scope>NUCLEOTIDE SEQUENCE [LARGE SCALE GENOMIC DNA]</scope>
    <source>
        <strain evidence="2 3">DSM 27057</strain>
    </source>
</reference>
<protein>
    <submittedName>
        <fullName evidence="2">Transmembrane sensor</fullName>
    </submittedName>
</protein>
<keyword evidence="2" id="KW-0812">Transmembrane</keyword>
<dbReference type="RefSeq" id="WP_183622698.1">
    <property type="nucleotide sequence ID" value="NZ_JACIDX010000002.1"/>
</dbReference>
<dbReference type="PANTHER" id="PTHR30273:SF2">
    <property type="entry name" value="PROTEIN FECR"/>
    <property type="match status" value="1"/>
</dbReference>
<dbReference type="Pfam" id="PF04773">
    <property type="entry name" value="FecR"/>
    <property type="match status" value="1"/>
</dbReference>
<evidence type="ECO:0000313" key="2">
    <source>
        <dbReference type="EMBL" id="MBB3953783.1"/>
    </source>
</evidence>
<dbReference type="InterPro" id="IPR006860">
    <property type="entry name" value="FecR"/>
</dbReference>
<accession>A0A7W6CGA0</accession>
<keyword evidence="2" id="KW-0472">Membrane</keyword>
<evidence type="ECO:0000313" key="3">
    <source>
        <dbReference type="Proteomes" id="UP000548867"/>
    </source>
</evidence>
<organism evidence="2 3">
    <name type="scientific">Novosphingobium sediminicola</name>
    <dbReference type="NCBI Taxonomy" id="563162"/>
    <lineage>
        <taxon>Bacteria</taxon>
        <taxon>Pseudomonadati</taxon>
        <taxon>Pseudomonadota</taxon>
        <taxon>Alphaproteobacteria</taxon>
        <taxon>Sphingomonadales</taxon>
        <taxon>Sphingomonadaceae</taxon>
        <taxon>Novosphingobium</taxon>
    </lineage>
</organism>
<proteinExistence type="predicted"/>
<gene>
    <name evidence="2" type="ORF">GGR38_000710</name>
</gene>
<dbReference type="InterPro" id="IPR006311">
    <property type="entry name" value="TAT_signal"/>
</dbReference>
<evidence type="ECO:0000259" key="1">
    <source>
        <dbReference type="Pfam" id="PF04773"/>
    </source>
</evidence>
<dbReference type="PANTHER" id="PTHR30273">
    <property type="entry name" value="PERIPLASMIC SIGNAL SENSOR AND SIGMA FACTOR ACTIVATOR FECR-RELATED"/>
    <property type="match status" value="1"/>
</dbReference>
<dbReference type="InterPro" id="IPR012373">
    <property type="entry name" value="Ferrdict_sens_TM"/>
</dbReference>
<comment type="caution">
    <text evidence="2">The sequence shown here is derived from an EMBL/GenBank/DDBJ whole genome shotgun (WGS) entry which is preliminary data.</text>
</comment>
<name>A0A7W6CGA0_9SPHN</name>